<sequence>IGDPRIIRLIGRMLKGGILEDGLVKATEAGTPQGSLCKALHNDPYAK</sequence>
<gene>
    <name evidence="1" type="ORF">S01H1_26223</name>
</gene>
<proteinExistence type="predicted"/>
<organism evidence="1">
    <name type="scientific">marine sediment metagenome</name>
    <dbReference type="NCBI Taxonomy" id="412755"/>
    <lineage>
        <taxon>unclassified sequences</taxon>
        <taxon>metagenomes</taxon>
        <taxon>ecological metagenomes</taxon>
    </lineage>
</organism>
<feature type="non-terminal residue" evidence="1">
    <location>
        <position position="1"/>
    </location>
</feature>
<dbReference type="AlphaFoldDB" id="X0TPP6"/>
<accession>X0TPP6</accession>
<reference evidence="1" key="1">
    <citation type="journal article" date="2014" name="Front. Microbiol.">
        <title>High frequency of phylogenetically diverse reductive dehalogenase-homologous genes in deep subseafloor sedimentary metagenomes.</title>
        <authorList>
            <person name="Kawai M."/>
            <person name="Futagami T."/>
            <person name="Toyoda A."/>
            <person name="Takaki Y."/>
            <person name="Nishi S."/>
            <person name="Hori S."/>
            <person name="Arai W."/>
            <person name="Tsubouchi T."/>
            <person name="Morono Y."/>
            <person name="Uchiyama I."/>
            <person name="Ito T."/>
            <person name="Fujiyama A."/>
            <person name="Inagaki F."/>
            <person name="Takami H."/>
        </authorList>
    </citation>
    <scope>NUCLEOTIDE SEQUENCE</scope>
    <source>
        <strain evidence="1">Expedition CK06-06</strain>
    </source>
</reference>
<comment type="caution">
    <text evidence="1">The sequence shown here is derived from an EMBL/GenBank/DDBJ whole genome shotgun (WGS) entry which is preliminary data.</text>
</comment>
<evidence type="ECO:0000313" key="1">
    <source>
        <dbReference type="EMBL" id="GAF95488.1"/>
    </source>
</evidence>
<protein>
    <submittedName>
        <fullName evidence="1">Uncharacterized protein</fullName>
    </submittedName>
</protein>
<dbReference type="EMBL" id="BARS01015887">
    <property type="protein sequence ID" value="GAF95488.1"/>
    <property type="molecule type" value="Genomic_DNA"/>
</dbReference>
<name>X0TPP6_9ZZZZ</name>